<comment type="cofactor">
    <cofactor evidence="1 9">
        <name>FAD</name>
        <dbReference type="ChEBI" id="CHEBI:57692"/>
    </cofactor>
</comment>
<dbReference type="PANTHER" id="PTHR45754">
    <property type="entry name" value="METHYLENETETRAHYDROFOLATE REDUCTASE"/>
    <property type="match status" value="1"/>
</dbReference>
<comment type="pathway">
    <text evidence="2 9">One-carbon metabolism; tetrahydrofolate interconversion.</text>
</comment>
<keyword evidence="4 9" id="KW-0285">Flavoprotein</keyword>
<sequence>MTDSPSSLVSTEAQIDTRFLCSLLRELRIEVLPNVDLSKVTSIVPRDATLTVTSSPAHGVEGTLQTALALRREGYRVVPHLAARALRDRSQLAQLWHQYTSAGIDEVFVVGGDQERPAGEFPNSLALLQTLVELEPPPTRIGITAYPEGHPHIPNDVLEADLLAKQAYAHYAITQLVFDPDVLLNWLVRSRARGFTLPVYLCLPGTLRLDRLIRIGMRLGLGTSLRYLEKQRGLVGRLLTGGLRYDPGDLLDGLARRPAAAHAGIVGVHWSSFNSVDSVVHWVLARRESLGCGQEGATA</sequence>
<dbReference type="GO" id="GO:0106312">
    <property type="term" value="F:methylenetetrahydrofolate reductase (NADH) activity"/>
    <property type="evidence" value="ECO:0007669"/>
    <property type="project" value="UniProtKB-EC"/>
</dbReference>
<gene>
    <name evidence="10" type="ORF">ENP47_03950</name>
</gene>
<comment type="caution">
    <text evidence="10">The sequence shown here is derived from an EMBL/GenBank/DDBJ whole genome shotgun (WGS) entry which is preliminary data.</text>
</comment>
<dbReference type="AlphaFoldDB" id="A0A7C1JTT1"/>
<dbReference type="InterPro" id="IPR003171">
    <property type="entry name" value="Mehydrof_redctse-like"/>
</dbReference>
<evidence type="ECO:0000313" key="10">
    <source>
        <dbReference type="EMBL" id="HEF64741.1"/>
    </source>
</evidence>
<keyword evidence="5 9" id="KW-0274">FAD</keyword>
<dbReference type="Gene3D" id="3.20.20.220">
    <property type="match status" value="1"/>
</dbReference>
<accession>A0A7C1JTT1</accession>
<dbReference type="GO" id="GO:0009086">
    <property type="term" value="P:methionine biosynthetic process"/>
    <property type="evidence" value="ECO:0007669"/>
    <property type="project" value="TreeGrafter"/>
</dbReference>
<evidence type="ECO:0000256" key="7">
    <source>
        <dbReference type="ARBA" id="ARBA00034478"/>
    </source>
</evidence>
<organism evidence="10">
    <name type="scientific">Thermomicrobium roseum</name>
    <dbReference type="NCBI Taxonomy" id="500"/>
    <lineage>
        <taxon>Bacteria</taxon>
        <taxon>Pseudomonadati</taxon>
        <taxon>Thermomicrobiota</taxon>
        <taxon>Thermomicrobia</taxon>
        <taxon>Thermomicrobiales</taxon>
        <taxon>Thermomicrobiaceae</taxon>
        <taxon>Thermomicrobium</taxon>
    </lineage>
</organism>
<keyword evidence="6 9" id="KW-0560">Oxidoreductase</keyword>
<dbReference type="GO" id="GO:0071949">
    <property type="term" value="F:FAD binding"/>
    <property type="evidence" value="ECO:0007669"/>
    <property type="project" value="TreeGrafter"/>
</dbReference>
<reference evidence="10" key="1">
    <citation type="journal article" date="2020" name="mSystems">
        <title>Genome- and Community-Level Interaction Insights into Carbon Utilization and Element Cycling Functions of Hydrothermarchaeota in Hydrothermal Sediment.</title>
        <authorList>
            <person name="Zhou Z."/>
            <person name="Liu Y."/>
            <person name="Xu W."/>
            <person name="Pan J."/>
            <person name="Luo Z.H."/>
            <person name="Li M."/>
        </authorList>
    </citation>
    <scope>NUCLEOTIDE SEQUENCE [LARGE SCALE GENOMIC DNA]</scope>
    <source>
        <strain evidence="10">SpSt-222</strain>
    </source>
</reference>
<evidence type="ECO:0000256" key="1">
    <source>
        <dbReference type="ARBA" id="ARBA00001974"/>
    </source>
</evidence>
<dbReference type="SUPFAM" id="SSF51730">
    <property type="entry name" value="FAD-linked oxidoreductase"/>
    <property type="match status" value="1"/>
</dbReference>
<evidence type="ECO:0000256" key="4">
    <source>
        <dbReference type="ARBA" id="ARBA00022630"/>
    </source>
</evidence>
<name>A0A7C1JTT1_THERO</name>
<evidence type="ECO:0000256" key="5">
    <source>
        <dbReference type="ARBA" id="ARBA00022827"/>
    </source>
</evidence>
<dbReference type="EMBL" id="DSJL01000009">
    <property type="protein sequence ID" value="HEF64741.1"/>
    <property type="molecule type" value="Genomic_DNA"/>
</dbReference>
<dbReference type="PANTHER" id="PTHR45754:SF3">
    <property type="entry name" value="METHYLENETETRAHYDROFOLATE REDUCTASE (NADPH)"/>
    <property type="match status" value="1"/>
</dbReference>
<dbReference type="Pfam" id="PF02219">
    <property type="entry name" value="MTHFR"/>
    <property type="match status" value="1"/>
</dbReference>
<dbReference type="UniPathway" id="UPA00193"/>
<evidence type="ECO:0000256" key="9">
    <source>
        <dbReference type="RuleBase" id="RU003862"/>
    </source>
</evidence>
<dbReference type="GO" id="GO:0005829">
    <property type="term" value="C:cytosol"/>
    <property type="evidence" value="ECO:0007669"/>
    <property type="project" value="TreeGrafter"/>
</dbReference>
<comment type="pathway">
    <text evidence="7">Amino-acid biosynthesis; L-methionine biosynthesis via de novo pathway.</text>
</comment>
<dbReference type="InterPro" id="IPR029041">
    <property type="entry name" value="FAD-linked_oxidoreductase-like"/>
</dbReference>
<dbReference type="GO" id="GO:0035999">
    <property type="term" value="P:tetrahydrofolate interconversion"/>
    <property type="evidence" value="ECO:0007669"/>
    <property type="project" value="UniProtKB-UniPathway"/>
</dbReference>
<evidence type="ECO:0000256" key="3">
    <source>
        <dbReference type="ARBA" id="ARBA00006743"/>
    </source>
</evidence>
<evidence type="ECO:0000256" key="2">
    <source>
        <dbReference type="ARBA" id="ARBA00004777"/>
    </source>
</evidence>
<comment type="similarity">
    <text evidence="3 9">Belongs to the methylenetetrahydrofolate reductase family.</text>
</comment>
<protein>
    <recommendedName>
        <fullName evidence="9">Methylenetetrahydrofolate reductase</fullName>
    </recommendedName>
</protein>
<evidence type="ECO:0000256" key="6">
    <source>
        <dbReference type="ARBA" id="ARBA00023002"/>
    </source>
</evidence>
<proteinExistence type="inferred from homology"/>
<evidence type="ECO:0000256" key="8">
    <source>
        <dbReference type="ARBA" id="ARBA00048628"/>
    </source>
</evidence>
<comment type="catalytic activity">
    <reaction evidence="8">
        <text>(6S)-5-methyl-5,6,7,8-tetrahydrofolate + NAD(+) = (6R)-5,10-methylene-5,6,7,8-tetrahydrofolate + NADH + H(+)</text>
        <dbReference type="Rhea" id="RHEA:19821"/>
        <dbReference type="ChEBI" id="CHEBI:15378"/>
        <dbReference type="ChEBI" id="CHEBI:15636"/>
        <dbReference type="ChEBI" id="CHEBI:18608"/>
        <dbReference type="ChEBI" id="CHEBI:57540"/>
        <dbReference type="ChEBI" id="CHEBI:57945"/>
        <dbReference type="EC" id="1.5.1.54"/>
    </reaction>
    <physiologicalReaction direction="right-to-left" evidence="8">
        <dbReference type="Rhea" id="RHEA:19823"/>
    </physiologicalReaction>
</comment>